<protein>
    <submittedName>
        <fullName evidence="2">Uncharacterized protein</fullName>
    </submittedName>
</protein>
<comment type="caution">
    <text evidence="2">The sequence shown here is derived from an EMBL/GenBank/DDBJ whole genome shotgun (WGS) entry which is preliminary data.</text>
</comment>
<proteinExistence type="predicted"/>
<evidence type="ECO:0000256" key="1">
    <source>
        <dbReference type="SAM" id="Phobius"/>
    </source>
</evidence>
<sequence>MYKKKNEVKIKKNNSWRTMIIVIGIYIILSIIIPIIFKYCIFENPELSNLTNSEWAGFLGSYAGGILGGLGTLIAMWYTVKTSLNIQKENNDAMNIQLQSDIQRRDKESREKFANEIANHLGVYITDISKYYYANIELEKLEERKEHVAERLSEQEEEEHTFDIHFEILQSYVPMTSKNRVIPEKNRTERAYVDILHEERRIKEMAIRVKANEEYFIMQTLLKNIPTADNLCAELNEMQNRVRDENVELTEKWVEKEKDLLMWNYSEFRKTYIDKSEE</sequence>
<accession>A0ABT2S1V5</accession>
<dbReference type="Proteomes" id="UP001652461">
    <property type="component" value="Unassembled WGS sequence"/>
</dbReference>
<reference evidence="2 3" key="1">
    <citation type="journal article" date="2021" name="ISME Commun">
        <title>Automated analysis of genomic sequences facilitates high-throughput and comprehensive description of bacteria.</title>
        <authorList>
            <person name="Hitch T.C.A."/>
        </authorList>
    </citation>
    <scope>NUCLEOTIDE SEQUENCE [LARGE SCALE GENOMIC DNA]</scope>
    <source>
        <strain evidence="2 3">Sanger_04</strain>
    </source>
</reference>
<dbReference type="EMBL" id="JAOQKC010000038">
    <property type="protein sequence ID" value="MCU6698526.1"/>
    <property type="molecule type" value="Genomic_DNA"/>
</dbReference>
<name>A0ABT2S1V5_9FIRM</name>
<evidence type="ECO:0000313" key="3">
    <source>
        <dbReference type="Proteomes" id="UP001652461"/>
    </source>
</evidence>
<keyword evidence="3" id="KW-1185">Reference proteome</keyword>
<gene>
    <name evidence="2" type="ORF">OCV63_16820</name>
</gene>
<keyword evidence="1" id="KW-0812">Transmembrane</keyword>
<evidence type="ECO:0000313" key="2">
    <source>
        <dbReference type="EMBL" id="MCU6698526.1"/>
    </source>
</evidence>
<feature type="transmembrane region" description="Helical" evidence="1">
    <location>
        <begin position="59"/>
        <end position="80"/>
    </location>
</feature>
<keyword evidence="1" id="KW-0472">Membrane</keyword>
<dbReference type="RefSeq" id="WP_158365364.1">
    <property type="nucleotide sequence ID" value="NZ_JAOQKC010000038.1"/>
</dbReference>
<keyword evidence="1" id="KW-1133">Transmembrane helix</keyword>
<organism evidence="2 3">
    <name type="scientific">Laedolimicola ammoniilytica</name>
    <dbReference type="NCBI Taxonomy" id="2981771"/>
    <lineage>
        <taxon>Bacteria</taxon>
        <taxon>Bacillati</taxon>
        <taxon>Bacillota</taxon>
        <taxon>Clostridia</taxon>
        <taxon>Lachnospirales</taxon>
        <taxon>Lachnospiraceae</taxon>
        <taxon>Laedolimicola</taxon>
    </lineage>
</organism>
<feature type="transmembrane region" description="Helical" evidence="1">
    <location>
        <begin position="20"/>
        <end position="39"/>
    </location>
</feature>